<dbReference type="GO" id="GO:1900150">
    <property type="term" value="P:regulation of defense response to fungus"/>
    <property type="evidence" value="ECO:0007669"/>
    <property type="project" value="InterPro"/>
</dbReference>
<dbReference type="InterPro" id="IPR044169">
    <property type="entry name" value="PI21"/>
</dbReference>
<dbReference type="EMBL" id="CAEKDK010000004">
    <property type="protein sequence ID" value="CAB4275606.1"/>
    <property type="molecule type" value="Genomic_DNA"/>
</dbReference>
<dbReference type="Pfam" id="PF01391">
    <property type="entry name" value="Collagen"/>
    <property type="match status" value="1"/>
</dbReference>
<evidence type="ECO:0000313" key="3">
    <source>
        <dbReference type="EMBL" id="CAB4275606.1"/>
    </source>
</evidence>
<feature type="region of interest" description="Disordered" evidence="1">
    <location>
        <begin position="88"/>
        <end position="150"/>
    </location>
</feature>
<dbReference type="AlphaFoldDB" id="A0A6J5UGH9"/>
<evidence type="ECO:0000259" key="2">
    <source>
        <dbReference type="PROSITE" id="PS50846"/>
    </source>
</evidence>
<feature type="compositionally biased region" description="Pro residues" evidence="1">
    <location>
        <begin position="91"/>
        <end position="150"/>
    </location>
</feature>
<organism evidence="3 4">
    <name type="scientific">Prunus armeniaca</name>
    <name type="common">Apricot</name>
    <name type="synonym">Armeniaca vulgaris</name>
    <dbReference type="NCBI Taxonomy" id="36596"/>
    <lineage>
        <taxon>Eukaryota</taxon>
        <taxon>Viridiplantae</taxon>
        <taxon>Streptophyta</taxon>
        <taxon>Embryophyta</taxon>
        <taxon>Tracheophyta</taxon>
        <taxon>Spermatophyta</taxon>
        <taxon>Magnoliopsida</taxon>
        <taxon>eudicotyledons</taxon>
        <taxon>Gunneridae</taxon>
        <taxon>Pentapetalae</taxon>
        <taxon>rosids</taxon>
        <taxon>fabids</taxon>
        <taxon>Rosales</taxon>
        <taxon>Rosaceae</taxon>
        <taxon>Amygdaloideae</taxon>
        <taxon>Amygdaleae</taxon>
        <taxon>Prunus</taxon>
    </lineage>
</organism>
<dbReference type="PANTHER" id="PTHR47488:SF7">
    <property type="entry name" value="HEAVY METAL TRANSPORT_DETOXIFICATION SUPERFAMILY PROTEIN"/>
    <property type="match status" value="1"/>
</dbReference>
<evidence type="ECO:0000256" key="1">
    <source>
        <dbReference type="SAM" id="MobiDB-lite"/>
    </source>
</evidence>
<dbReference type="InterPro" id="IPR008160">
    <property type="entry name" value="Collagen"/>
</dbReference>
<dbReference type="InterPro" id="IPR006121">
    <property type="entry name" value="HMA_dom"/>
</dbReference>
<dbReference type="Gene3D" id="3.30.70.100">
    <property type="match status" value="1"/>
</dbReference>
<proteinExistence type="predicted"/>
<accession>A0A6J5UGH9</accession>
<gene>
    <name evidence="3" type="ORF">CURHAP_LOCUS24532</name>
</gene>
<dbReference type="Proteomes" id="UP000507222">
    <property type="component" value="Unassembled WGS sequence"/>
</dbReference>
<reference evidence="3 4" key="1">
    <citation type="submission" date="2020-05" db="EMBL/GenBank/DDBJ databases">
        <authorList>
            <person name="Campoy J."/>
            <person name="Schneeberger K."/>
            <person name="Spophaly S."/>
        </authorList>
    </citation>
    <scope>NUCLEOTIDE SEQUENCE [LARGE SCALE GENOMIC DNA]</scope>
    <source>
        <strain evidence="3">PruArmRojPasFocal</strain>
    </source>
</reference>
<evidence type="ECO:0000313" key="4">
    <source>
        <dbReference type="Proteomes" id="UP000507222"/>
    </source>
</evidence>
<sequence>MAEKEMVAGPGAAAILIPVTTMVLKVDLQCHKCYKKVKKVLCKFPQIQDQTYDEKQNQVVIKVVCCSPEKIRDKICCKAGGAIKCIQIKPQPGPQGPPGPQGKQGPPGPSGPQGPPGPSGPQGPPGPSGPQGPPGPPGPQGPSGPPGPPGPQCKPTCVHVPVCPRPYPVHRNACCVDCYHGHPGGPCETGYGGAAPYIQYDGYCGRPVCGSIVTQPNTNYCVARSDCFIEENPQDCTVM</sequence>
<protein>
    <recommendedName>
        <fullName evidence="2">HMA domain-containing protein</fullName>
    </recommendedName>
</protein>
<dbReference type="InterPro" id="IPR036163">
    <property type="entry name" value="HMA_dom_sf"/>
</dbReference>
<dbReference type="GO" id="GO:0046872">
    <property type="term" value="F:metal ion binding"/>
    <property type="evidence" value="ECO:0007669"/>
    <property type="project" value="InterPro"/>
</dbReference>
<dbReference type="PROSITE" id="PS50846">
    <property type="entry name" value="HMA_2"/>
    <property type="match status" value="1"/>
</dbReference>
<dbReference type="PANTHER" id="PTHR47488">
    <property type="entry name" value="HEAVY METAL TRANSPORT/DETOXIFICATION SUPERFAMILY PROTEIN"/>
    <property type="match status" value="1"/>
</dbReference>
<feature type="domain" description="HMA" evidence="2">
    <location>
        <begin position="19"/>
        <end position="83"/>
    </location>
</feature>
<dbReference type="SUPFAM" id="SSF55008">
    <property type="entry name" value="HMA, heavy metal-associated domain"/>
    <property type="match status" value="1"/>
</dbReference>
<name>A0A6J5UGH9_PRUAR</name>